<keyword evidence="3" id="KW-0808">Transferase</keyword>
<dbReference type="SUPFAM" id="SSF53756">
    <property type="entry name" value="UDP-Glycosyltransferase/glycogen phosphorylase"/>
    <property type="match status" value="1"/>
</dbReference>
<dbReference type="Pfam" id="PF21036">
    <property type="entry name" value="EryCIII-like_N"/>
    <property type="match status" value="1"/>
</dbReference>
<accession>A0ABV3XHI4</accession>
<dbReference type="Proteomes" id="UP001560045">
    <property type="component" value="Unassembled WGS sequence"/>
</dbReference>
<dbReference type="Pfam" id="PF06722">
    <property type="entry name" value="EryCIII-like_C"/>
    <property type="match status" value="1"/>
</dbReference>
<sequence>MRIALAMWPAPAHLYPFAPLAWALRAAGHDVYVVSHPCFADAVVGEGLPFASVCDGSVPAPVGPGGVYTAERAEVARVSQALDLSDADRVTWNTFSQFFLVSMWDFTPYRGSAADPLPVMDGMVRFFRDWRPDLVIWDPCLPGAAIAARACGARHARLSGPDVVGWSIDTFERLVSGPDAPELPHPMVETLRAMGERYDVPVDHETLFGQWTVNPMPPALNLPGYDRLRTVPMRWLPHAKQDATPDWLYPVPSRPRIALSLGVSTRAFLGGDWSYVPVLLEALGGLDVEVVATLNDVQMADVSTVPDNVRVVDYLPLNQLGPTCSAVVHHGGLASMAAAAALRLPQLIVDFLDRPVVAETSEDGVVSATRYALAPITGAYVTHHGAGEVVDLSKAGVEDVRAQVCRVLGEPSFREGADQLLADQLASPNPSDVVPVLERLARAA</sequence>
<dbReference type="EMBL" id="JBFNXQ010000057">
    <property type="protein sequence ID" value="MEX5720030.1"/>
    <property type="molecule type" value="Genomic_DNA"/>
</dbReference>
<organism evidence="6 7">
    <name type="scientific">Geodermatophilus maliterrae</name>
    <dbReference type="NCBI Taxonomy" id="3162531"/>
    <lineage>
        <taxon>Bacteria</taxon>
        <taxon>Bacillati</taxon>
        <taxon>Actinomycetota</taxon>
        <taxon>Actinomycetes</taxon>
        <taxon>Geodermatophilales</taxon>
        <taxon>Geodermatophilaceae</taxon>
        <taxon>Geodermatophilus</taxon>
    </lineage>
</organism>
<evidence type="ECO:0000313" key="6">
    <source>
        <dbReference type="EMBL" id="MEX5720030.1"/>
    </source>
</evidence>
<dbReference type="InterPro" id="IPR002213">
    <property type="entry name" value="UDP_glucos_trans"/>
</dbReference>
<dbReference type="PANTHER" id="PTHR48050:SF13">
    <property type="entry name" value="STEROL 3-BETA-GLUCOSYLTRANSFERASE UGT80A2"/>
    <property type="match status" value="1"/>
</dbReference>
<dbReference type="InterPro" id="IPR048284">
    <property type="entry name" value="EryCIII-like_N"/>
</dbReference>
<feature type="domain" description="Erythromycin biosynthesis protein CIII-like N-terminal" evidence="5">
    <location>
        <begin position="22"/>
        <end position="262"/>
    </location>
</feature>
<evidence type="ECO:0000256" key="3">
    <source>
        <dbReference type="ARBA" id="ARBA00022679"/>
    </source>
</evidence>
<proteinExistence type="inferred from homology"/>
<dbReference type="CDD" id="cd03784">
    <property type="entry name" value="GT1_Gtf-like"/>
    <property type="match status" value="1"/>
</dbReference>
<dbReference type="InterPro" id="IPR010610">
    <property type="entry name" value="EryCIII-like_C"/>
</dbReference>
<reference evidence="6 7" key="1">
    <citation type="submission" date="2024-06" db="EMBL/GenBank/DDBJ databases">
        <title>Draft genome sequence of Geodermatophilus badlandi, a novel member of the Geodermatophilaceae isolated from badland sedimentary rocks in the Red desert, Wyoming, USA.</title>
        <authorList>
            <person name="Ben Tekaya S."/>
            <person name="Nouioui I."/>
            <person name="Flores G.M."/>
            <person name="Shaal M.N."/>
            <person name="Bredoire F."/>
            <person name="Basile F."/>
            <person name="Van Diepen L."/>
            <person name="Ward N.L."/>
        </authorList>
    </citation>
    <scope>NUCLEOTIDE SEQUENCE [LARGE SCALE GENOMIC DNA]</scope>
    <source>
        <strain evidence="6 7">WL48A</strain>
    </source>
</reference>
<evidence type="ECO:0000313" key="7">
    <source>
        <dbReference type="Proteomes" id="UP001560045"/>
    </source>
</evidence>
<evidence type="ECO:0000259" key="5">
    <source>
        <dbReference type="Pfam" id="PF21036"/>
    </source>
</evidence>
<dbReference type="RefSeq" id="WP_369208453.1">
    <property type="nucleotide sequence ID" value="NZ_JBFNXQ010000057.1"/>
</dbReference>
<evidence type="ECO:0000256" key="2">
    <source>
        <dbReference type="ARBA" id="ARBA00022676"/>
    </source>
</evidence>
<dbReference type="Gene3D" id="3.40.50.2000">
    <property type="entry name" value="Glycogen Phosphorylase B"/>
    <property type="match status" value="2"/>
</dbReference>
<keyword evidence="2" id="KW-0328">Glycosyltransferase</keyword>
<protein>
    <submittedName>
        <fullName evidence="6">Nucleotide disphospho-sugar-binding domain-containing protein</fullName>
    </submittedName>
</protein>
<evidence type="ECO:0000256" key="1">
    <source>
        <dbReference type="ARBA" id="ARBA00006962"/>
    </source>
</evidence>
<evidence type="ECO:0000259" key="4">
    <source>
        <dbReference type="Pfam" id="PF06722"/>
    </source>
</evidence>
<feature type="domain" description="Erythromycin biosynthesis protein CIII-like C-terminal" evidence="4">
    <location>
        <begin position="279"/>
        <end position="360"/>
    </location>
</feature>
<dbReference type="InterPro" id="IPR050426">
    <property type="entry name" value="Glycosyltransferase_28"/>
</dbReference>
<gene>
    <name evidence="6" type="ORF">ABQ292_16830</name>
</gene>
<keyword evidence="7" id="KW-1185">Reference proteome</keyword>
<comment type="caution">
    <text evidence="6">The sequence shown here is derived from an EMBL/GenBank/DDBJ whole genome shotgun (WGS) entry which is preliminary data.</text>
</comment>
<comment type="similarity">
    <text evidence="1">Belongs to the glycosyltransferase 28 family.</text>
</comment>
<name>A0ABV3XHI4_9ACTN</name>
<dbReference type="PANTHER" id="PTHR48050">
    <property type="entry name" value="STEROL 3-BETA-GLUCOSYLTRANSFERASE"/>
    <property type="match status" value="1"/>
</dbReference>